<dbReference type="Gene3D" id="3.30.70.270">
    <property type="match status" value="2"/>
</dbReference>
<evidence type="ECO:0000313" key="2">
    <source>
        <dbReference type="EMBL" id="KII63031.1"/>
    </source>
</evidence>
<dbReference type="OrthoDB" id="430238at2759"/>
<dbReference type="InterPro" id="IPR043128">
    <property type="entry name" value="Rev_trsase/Diguanyl_cyclase"/>
</dbReference>
<dbReference type="Proteomes" id="UP000031668">
    <property type="component" value="Unassembled WGS sequence"/>
</dbReference>
<evidence type="ECO:0000313" key="3">
    <source>
        <dbReference type="Proteomes" id="UP000031668"/>
    </source>
</evidence>
<dbReference type="EMBL" id="JWZT01004803">
    <property type="protein sequence ID" value="KII63031.1"/>
    <property type="molecule type" value="Genomic_DNA"/>
</dbReference>
<dbReference type="OMA" id="YNIAINP"/>
<dbReference type="InterPro" id="IPR050951">
    <property type="entry name" value="Retrovirus_Pol_polyprotein"/>
</dbReference>
<dbReference type="PANTHER" id="PTHR37984">
    <property type="entry name" value="PROTEIN CBG26694"/>
    <property type="match status" value="1"/>
</dbReference>
<gene>
    <name evidence="2" type="ORF">RF11_15478</name>
</gene>
<dbReference type="PANTHER" id="PTHR37984:SF5">
    <property type="entry name" value="PROTEIN NYNRIN-LIKE"/>
    <property type="match status" value="1"/>
</dbReference>
<dbReference type="AlphaFoldDB" id="A0A0C2MN21"/>
<keyword evidence="3" id="KW-1185">Reference proteome</keyword>
<proteinExistence type="predicted"/>
<evidence type="ECO:0000259" key="1">
    <source>
        <dbReference type="PROSITE" id="PS50878"/>
    </source>
</evidence>
<accession>A0A0C2MN21</accession>
<dbReference type="InterPro" id="IPR000477">
    <property type="entry name" value="RT_dom"/>
</dbReference>
<dbReference type="CDD" id="cd01647">
    <property type="entry name" value="RT_LTR"/>
    <property type="match status" value="1"/>
</dbReference>
<organism evidence="2 3">
    <name type="scientific">Thelohanellus kitauei</name>
    <name type="common">Myxosporean</name>
    <dbReference type="NCBI Taxonomy" id="669202"/>
    <lineage>
        <taxon>Eukaryota</taxon>
        <taxon>Metazoa</taxon>
        <taxon>Cnidaria</taxon>
        <taxon>Myxozoa</taxon>
        <taxon>Myxosporea</taxon>
        <taxon>Bivalvulida</taxon>
        <taxon>Platysporina</taxon>
        <taxon>Myxobolidae</taxon>
        <taxon>Thelohanellus</taxon>
    </lineage>
</organism>
<name>A0A0C2MN21_THEKT</name>
<sequence length="232" mass="26584">MLQNGIITPSNSPWSSPLVVVPKKNGDIRLGVDYRKLNNVTKQDAYALPRIDATFHTLAGSTVFSTLDLYSGYWQIHLDEHDMEKTALPSPIGFYEFSVMPFGLKNAPATCQRLMNNAFGNLDRYHALVYLDDIVIFSNDYASHLKHFKSVYCLLKSMNLKLRMEKCTFFRSEIKFLGFVINEQGISTDPDNVSAVKEWKIHKSRKENESFLGFVSYYRSFIPNLAEKESML</sequence>
<dbReference type="SUPFAM" id="SSF56672">
    <property type="entry name" value="DNA/RNA polymerases"/>
    <property type="match status" value="1"/>
</dbReference>
<reference evidence="2 3" key="1">
    <citation type="journal article" date="2014" name="Genome Biol. Evol.">
        <title>The genome of the myxosporean Thelohanellus kitauei shows adaptations to nutrient acquisition within its fish host.</title>
        <authorList>
            <person name="Yang Y."/>
            <person name="Xiong J."/>
            <person name="Zhou Z."/>
            <person name="Huo F."/>
            <person name="Miao W."/>
            <person name="Ran C."/>
            <person name="Liu Y."/>
            <person name="Zhang J."/>
            <person name="Feng J."/>
            <person name="Wang M."/>
            <person name="Wang M."/>
            <person name="Wang L."/>
            <person name="Yao B."/>
        </authorList>
    </citation>
    <scope>NUCLEOTIDE SEQUENCE [LARGE SCALE GENOMIC DNA]</scope>
    <source>
        <strain evidence="2">Wuqing</strain>
    </source>
</reference>
<dbReference type="Gene3D" id="3.10.10.10">
    <property type="entry name" value="HIV Type 1 Reverse Transcriptase, subunit A, domain 1"/>
    <property type="match status" value="1"/>
</dbReference>
<feature type="domain" description="Reverse transcriptase" evidence="1">
    <location>
        <begin position="2"/>
        <end position="181"/>
    </location>
</feature>
<comment type="caution">
    <text evidence="2">The sequence shown here is derived from an EMBL/GenBank/DDBJ whole genome shotgun (WGS) entry which is preliminary data.</text>
</comment>
<dbReference type="Pfam" id="PF00078">
    <property type="entry name" value="RVT_1"/>
    <property type="match status" value="1"/>
</dbReference>
<dbReference type="InterPro" id="IPR043502">
    <property type="entry name" value="DNA/RNA_pol_sf"/>
</dbReference>
<dbReference type="PROSITE" id="PS50878">
    <property type="entry name" value="RT_POL"/>
    <property type="match status" value="1"/>
</dbReference>
<protein>
    <submittedName>
        <fullName evidence="2">Retrovirus-related Pol polyprotein</fullName>
    </submittedName>
</protein>